<reference evidence="1" key="1">
    <citation type="journal article" date="2014" name="Int. J. Syst. Evol. Microbiol.">
        <title>Complete genome sequence of Corynebacterium casei LMG S-19264T (=DSM 44701T), isolated from a smear-ripened cheese.</title>
        <authorList>
            <consortium name="US DOE Joint Genome Institute (JGI-PGF)"/>
            <person name="Walter F."/>
            <person name="Albersmeier A."/>
            <person name="Kalinowski J."/>
            <person name="Ruckert C."/>
        </authorList>
    </citation>
    <scope>NUCLEOTIDE SEQUENCE</scope>
    <source>
        <strain evidence="1">VKM B-2935</strain>
    </source>
</reference>
<dbReference type="EMBL" id="BSFN01000001">
    <property type="protein sequence ID" value="GLK87070.1"/>
    <property type="molecule type" value="Genomic_DNA"/>
</dbReference>
<sequence>MPASALPRLVIQVSVVKTGPFDPYGLNAQVTHLAWPDGLGWIRYFDAELPENYAISQMSVAMGPMAVQGSGYPGSAVRTFCHFGRDPRVRTLVDDRALGEGAVITLPSVKRSDFAGIGASGPGAISGSLAFHCVARAGTEVKVSFDAVFPLGKGLEGVGMPEANSDIGVQILLAGLPVQLGVNSQQLGWNFRRSSSYPQELDDTTVQGRFCIANCGTDASLADLNWIEGDGGTANNMAMETTVSFRYFQTTHQRPAPRSFSVPFTVTLDWQ</sequence>
<organism evidence="1 2">
    <name type="scientific">Pseudomonas turukhanskensis</name>
    <dbReference type="NCBI Taxonomy" id="1806536"/>
    <lineage>
        <taxon>Bacteria</taxon>
        <taxon>Pseudomonadati</taxon>
        <taxon>Pseudomonadota</taxon>
        <taxon>Gammaproteobacteria</taxon>
        <taxon>Pseudomonadales</taxon>
        <taxon>Pseudomonadaceae</taxon>
        <taxon>Pseudomonas</taxon>
    </lineage>
</organism>
<gene>
    <name evidence="1" type="ORF">GCM10017655_01320</name>
</gene>
<proteinExistence type="predicted"/>
<accession>A0A9W6NDU7</accession>
<evidence type="ECO:0000313" key="1">
    <source>
        <dbReference type="EMBL" id="GLK87070.1"/>
    </source>
</evidence>
<reference evidence="1" key="2">
    <citation type="submission" date="2023-01" db="EMBL/GenBank/DDBJ databases">
        <authorList>
            <person name="Sun Q."/>
            <person name="Evtushenko L."/>
        </authorList>
    </citation>
    <scope>NUCLEOTIDE SEQUENCE</scope>
    <source>
        <strain evidence="1">VKM B-2935</strain>
    </source>
</reference>
<dbReference type="AlphaFoldDB" id="A0A9W6NDU7"/>
<keyword evidence="2" id="KW-1185">Reference proteome</keyword>
<comment type="caution">
    <text evidence="1">The sequence shown here is derived from an EMBL/GenBank/DDBJ whole genome shotgun (WGS) entry which is preliminary data.</text>
</comment>
<protein>
    <submittedName>
        <fullName evidence="1">Uncharacterized protein</fullName>
    </submittedName>
</protein>
<name>A0A9W6NDU7_9PSED</name>
<evidence type="ECO:0000313" key="2">
    <source>
        <dbReference type="Proteomes" id="UP001143328"/>
    </source>
</evidence>
<dbReference type="Proteomes" id="UP001143328">
    <property type="component" value="Unassembled WGS sequence"/>
</dbReference>